<keyword evidence="2 7" id="KW-0813">Transport</keyword>
<dbReference type="RefSeq" id="WP_141615262.1">
    <property type="nucleotide sequence ID" value="NZ_CP041253.1"/>
</dbReference>
<evidence type="ECO:0000313" key="11">
    <source>
        <dbReference type="Proteomes" id="UP000316614"/>
    </source>
</evidence>
<evidence type="ECO:0000256" key="3">
    <source>
        <dbReference type="ARBA" id="ARBA00022452"/>
    </source>
</evidence>
<dbReference type="InterPro" id="IPR039426">
    <property type="entry name" value="TonB-dep_rcpt-like"/>
</dbReference>
<keyword evidence="11" id="KW-1185">Reference proteome</keyword>
<evidence type="ECO:0000313" key="10">
    <source>
        <dbReference type="EMBL" id="QDH80025.1"/>
    </source>
</evidence>
<dbReference type="KEGG" id="echi:FKX85_13675"/>
<evidence type="ECO:0000256" key="2">
    <source>
        <dbReference type="ARBA" id="ARBA00022448"/>
    </source>
</evidence>
<dbReference type="OrthoDB" id="9768177at2"/>
<feature type="signal peptide" evidence="8">
    <location>
        <begin position="1"/>
        <end position="21"/>
    </location>
</feature>
<evidence type="ECO:0000256" key="1">
    <source>
        <dbReference type="ARBA" id="ARBA00004571"/>
    </source>
</evidence>
<dbReference type="Gene3D" id="2.170.130.10">
    <property type="entry name" value="TonB-dependent receptor, plug domain"/>
    <property type="match status" value="1"/>
</dbReference>
<proteinExistence type="inferred from homology"/>
<dbReference type="EMBL" id="CP041253">
    <property type="protein sequence ID" value="QDH80025.1"/>
    <property type="molecule type" value="Genomic_DNA"/>
</dbReference>
<evidence type="ECO:0000256" key="4">
    <source>
        <dbReference type="ARBA" id="ARBA00022692"/>
    </source>
</evidence>
<dbReference type="PROSITE" id="PS52016">
    <property type="entry name" value="TONB_DEPENDENT_REC_3"/>
    <property type="match status" value="1"/>
</dbReference>
<protein>
    <submittedName>
        <fullName evidence="10">SusC/RagA family TonB-linked outer membrane protein</fullName>
    </submittedName>
</protein>
<dbReference type="Gene3D" id="2.60.40.1120">
    <property type="entry name" value="Carboxypeptidase-like, regulatory domain"/>
    <property type="match status" value="1"/>
</dbReference>
<dbReference type="SUPFAM" id="SSF56935">
    <property type="entry name" value="Porins"/>
    <property type="match status" value="1"/>
</dbReference>
<accession>A0A514CJM6</accession>
<feature type="chain" id="PRO_5021969924" evidence="8">
    <location>
        <begin position="22"/>
        <end position="1100"/>
    </location>
</feature>
<dbReference type="NCBIfam" id="TIGR04057">
    <property type="entry name" value="SusC_RagA_signa"/>
    <property type="match status" value="1"/>
</dbReference>
<dbReference type="AlphaFoldDB" id="A0A514CJM6"/>
<organism evidence="10 11">
    <name type="scientific">Echinicola soli</name>
    <dbReference type="NCBI Taxonomy" id="2591634"/>
    <lineage>
        <taxon>Bacteria</taxon>
        <taxon>Pseudomonadati</taxon>
        <taxon>Bacteroidota</taxon>
        <taxon>Cytophagia</taxon>
        <taxon>Cytophagales</taxon>
        <taxon>Cyclobacteriaceae</taxon>
        <taxon>Echinicola</taxon>
    </lineage>
</organism>
<keyword evidence="3 7" id="KW-1134">Transmembrane beta strand</keyword>
<feature type="domain" description="TonB-dependent receptor plug" evidence="9">
    <location>
        <begin position="117"/>
        <end position="240"/>
    </location>
</feature>
<evidence type="ECO:0000259" key="9">
    <source>
        <dbReference type="Pfam" id="PF07715"/>
    </source>
</evidence>
<dbReference type="FunFam" id="2.60.40.1120:FF:000003">
    <property type="entry name" value="Outer membrane protein Omp121"/>
    <property type="match status" value="1"/>
</dbReference>
<keyword evidence="5 7" id="KW-0472">Membrane</keyword>
<evidence type="ECO:0000256" key="8">
    <source>
        <dbReference type="SAM" id="SignalP"/>
    </source>
</evidence>
<comment type="similarity">
    <text evidence="7">Belongs to the TonB-dependent receptor family.</text>
</comment>
<dbReference type="InterPro" id="IPR037066">
    <property type="entry name" value="Plug_dom_sf"/>
</dbReference>
<gene>
    <name evidence="10" type="ORF">FKX85_13675</name>
</gene>
<dbReference type="InterPro" id="IPR023996">
    <property type="entry name" value="TonB-dep_OMP_SusC/RagA"/>
</dbReference>
<keyword evidence="4 7" id="KW-0812">Transmembrane</keyword>
<dbReference type="GO" id="GO:0009279">
    <property type="term" value="C:cell outer membrane"/>
    <property type="evidence" value="ECO:0007669"/>
    <property type="project" value="UniProtKB-SubCell"/>
</dbReference>
<comment type="subcellular location">
    <subcellularLocation>
        <location evidence="1 7">Cell outer membrane</location>
        <topology evidence="1 7">Multi-pass membrane protein</topology>
    </subcellularLocation>
</comment>
<name>A0A514CJM6_9BACT</name>
<dbReference type="Gene3D" id="2.40.170.20">
    <property type="entry name" value="TonB-dependent receptor, beta-barrel domain"/>
    <property type="match status" value="1"/>
</dbReference>
<evidence type="ECO:0000256" key="7">
    <source>
        <dbReference type="PROSITE-ProRule" id="PRU01360"/>
    </source>
</evidence>
<evidence type="ECO:0000256" key="5">
    <source>
        <dbReference type="ARBA" id="ARBA00023136"/>
    </source>
</evidence>
<dbReference type="NCBIfam" id="TIGR04056">
    <property type="entry name" value="OMP_RagA_SusC"/>
    <property type="match status" value="1"/>
</dbReference>
<dbReference type="Pfam" id="PF07715">
    <property type="entry name" value="Plug"/>
    <property type="match status" value="1"/>
</dbReference>
<reference evidence="10 11" key="1">
    <citation type="submission" date="2019-06" db="EMBL/GenBank/DDBJ databases">
        <title>Echinicola alkalisoli sp. nov. isolated from saline soil.</title>
        <authorList>
            <person name="Sun J.-Q."/>
            <person name="Xu L."/>
        </authorList>
    </citation>
    <scope>NUCLEOTIDE SEQUENCE [LARGE SCALE GENOMIC DNA]</scope>
    <source>
        <strain evidence="10 11">LN3S3</strain>
    </source>
</reference>
<dbReference type="SUPFAM" id="SSF49464">
    <property type="entry name" value="Carboxypeptidase regulatory domain-like"/>
    <property type="match status" value="1"/>
</dbReference>
<dbReference type="Pfam" id="PF13715">
    <property type="entry name" value="CarbopepD_reg_2"/>
    <property type="match status" value="1"/>
</dbReference>
<dbReference type="InterPro" id="IPR012910">
    <property type="entry name" value="Plug_dom"/>
</dbReference>
<sequence length="1100" mass="120760">MKHKLLLTTMLCLLLGFSAWAQGTVTGTITDEDGEPIPGASIRVVDTNLGTVTDLDGAYKIDVPAGKTILTFSFVGFETQEEEIGGRTKIDVTLSPSVSDLQEVVVTGAMGIEKDPRKLGYAVSTVDSKDILQSSPTNVASALYAKAPGVTISTNPGGATSAVAVQIRGLSSISYQQQPLLVVDGVISRNGDTNNDGYWSSPRIKGNGILDINPENIESINILKGAAASALYGSDAAAGVIVITTKDGGKSNGFGVDFNVSYGVEKVGVLPDVQNIFGPGYDRATNMSMGADENGWVEREVNGQTVHSPLFNAWGQFGPKMDGRDVYFWDGETRPYIAYEDNMKNFYRTGHSGIYNVAISNGSEKSNYRLSYTRNDYRGVMEGGEQNKNTFNLNSKYQVAPKVNVDLVATYISEKVTNRPWMVDRMSNNYSGFLNPATDIRWFEEKYKTSKGYKYIPANGNLYDPDEAFALVTAGTPYMDYYWTQRARQFTENTNRLMGAMTVTYDILDNLTVRGRVGTDYTGYATENKEPNTVPLSIDNSGVYGTSQDQYRIFYGDVLVSYNASLGNGYDLNLRAGYQAREENYRYTSQNTQGGLTEENWFSLNASRQNSRGYSTRSYLVKDGLFAMASLDVKDFLFIESSLRQERTSTLYFDNNKFIYPSISAAFELSQVATLPEFITYSKIRSSYGVVGNPAPAYQANVVYNAASIDGRPALYPLAQYGNNGLQNELKHEAEIGWENRFANNRLGLNLTYYQNTIKDMILPLQIPTSTGANTILSNVGNMQNYGLEVGISATPVQTSDWVWDIQINTGFNRNKVTTLMPGLETLIHSRPDNGSLQIVSQIGEPAGDIMGYTLTRDNKGELLVGDDGYYIPDYDNLVKLGNVQPKAAGGFINNIGYKNFNLNAVIDYKWGGQVYSPSIQYMRSAGMLEETLFGRSEEYGGLPYYVNGEGAFVSAEGMAEGPNGESIYHDGMIMDGVTSDGSQNTTIVDAPNYYLNTYYWGSYPGSGLAGTYESAVFDNNYIKLRELVVSYTLPKAVGKKFKVQNMTISAYGRNLFYLYKSLPHLDPEAAVGTNYLTRGGIGNGGAASRSYGMSIRASF</sequence>
<keyword evidence="6 7" id="KW-0998">Cell outer membrane</keyword>
<evidence type="ECO:0000256" key="6">
    <source>
        <dbReference type="ARBA" id="ARBA00023237"/>
    </source>
</evidence>
<dbReference type="InterPro" id="IPR008969">
    <property type="entry name" value="CarboxyPept-like_regulatory"/>
</dbReference>
<dbReference type="InterPro" id="IPR036942">
    <property type="entry name" value="Beta-barrel_TonB_sf"/>
</dbReference>
<dbReference type="InterPro" id="IPR023997">
    <property type="entry name" value="TonB-dep_OMP_SusC/RagA_CS"/>
</dbReference>
<dbReference type="Proteomes" id="UP000316614">
    <property type="component" value="Chromosome"/>
</dbReference>
<keyword evidence="8" id="KW-0732">Signal</keyword>